<dbReference type="AlphaFoldDB" id="A0A9P5YTR1"/>
<evidence type="ECO:0000313" key="1">
    <source>
        <dbReference type="EMBL" id="KAF9474958.1"/>
    </source>
</evidence>
<protein>
    <submittedName>
        <fullName evidence="1">Uncharacterized protein</fullName>
    </submittedName>
</protein>
<keyword evidence="2" id="KW-1185">Reference proteome</keyword>
<accession>A0A9P5YTR1</accession>
<reference evidence="1" key="1">
    <citation type="submission" date="2020-11" db="EMBL/GenBank/DDBJ databases">
        <authorList>
            <consortium name="DOE Joint Genome Institute"/>
            <person name="Ahrendt S."/>
            <person name="Riley R."/>
            <person name="Andreopoulos W."/>
            <person name="Labutti K."/>
            <person name="Pangilinan J."/>
            <person name="Ruiz-Duenas F.J."/>
            <person name="Barrasa J.M."/>
            <person name="Sanchez-Garcia M."/>
            <person name="Camarero S."/>
            <person name="Miyauchi S."/>
            <person name="Serrano A."/>
            <person name="Linde D."/>
            <person name="Babiker R."/>
            <person name="Drula E."/>
            <person name="Ayuso-Fernandez I."/>
            <person name="Pacheco R."/>
            <person name="Padilla G."/>
            <person name="Ferreira P."/>
            <person name="Barriuso J."/>
            <person name="Kellner H."/>
            <person name="Castanera R."/>
            <person name="Alfaro M."/>
            <person name="Ramirez L."/>
            <person name="Pisabarro A.G."/>
            <person name="Kuo A."/>
            <person name="Tritt A."/>
            <person name="Lipzen A."/>
            <person name="He G."/>
            <person name="Yan M."/>
            <person name="Ng V."/>
            <person name="Cullen D."/>
            <person name="Martin F."/>
            <person name="Rosso M.-N."/>
            <person name="Henrissat B."/>
            <person name="Hibbett D."/>
            <person name="Martinez A.T."/>
            <person name="Grigoriev I.V."/>
        </authorList>
    </citation>
    <scope>NUCLEOTIDE SEQUENCE</scope>
    <source>
        <strain evidence="1">CIRM-BRFM 674</strain>
    </source>
</reference>
<dbReference type="EMBL" id="MU155353">
    <property type="protein sequence ID" value="KAF9474958.1"/>
    <property type="molecule type" value="Genomic_DNA"/>
</dbReference>
<dbReference type="Proteomes" id="UP000807469">
    <property type="component" value="Unassembled WGS sequence"/>
</dbReference>
<organism evidence="1 2">
    <name type="scientific">Pholiota conissans</name>
    <dbReference type="NCBI Taxonomy" id="109636"/>
    <lineage>
        <taxon>Eukaryota</taxon>
        <taxon>Fungi</taxon>
        <taxon>Dikarya</taxon>
        <taxon>Basidiomycota</taxon>
        <taxon>Agaricomycotina</taxon>
        <taxon>Agaricomycetes</taxon>
        <taxon>Agaricomycetidae</taxon>
        <taxon>Agaricales</taxon>
        <taxon>Agaricineae</taxon>
        <taxon>Strophariaceae</taxon>
        <taxon>Pholiota</taxon>
    </lineage>
</organism>
<proteinExistence type="predicted"/>
<gene>
    <name evidence="1" type="ORF">BDN70DRAFT_884282</name>
</gene>
<evidence type="ECO:0000313" key="2">
    <source>
        <dbReference type="Proteomes" id="UP000807469"/>
    </source>
</evidence>
<comment type="caution">
    <text evidence="1">The sequence shown here is derived from an EMBL/GenBank/DDBJ whole genome shotgun (WGS) entry which is preliminary data.</text>
</comment>
<name>A0A9P5YTR1_9AGAR</name>
<sequence>MRVILQTMVMILDTVTMLERFNSRSNCQGNNITYDVQQEGPRSCFEAMGSSFNSEYDATPNLASL</sequence>